<sequence length="391" mass="41873">MLPKFSLILSTITLSLLVVASPVKRASKGISVDLHKRSSLKNPDGSFNHPKAIAQIKKTTAKLRRNLNTSQRNKQLQDLDRDEVTISAILSEMLHHGSEPLVDESDVDWTGYIYIGTPPQQFLVEIDTASSDLWVPSSSCTSSICDGKHKYDINRSSTGILQNGTFNLVYADDSAVSGDIVTDTVTIAGIKVTNQFFSPVTNLSQSVDDPREGILGLGYPAISRLGQDPFINTAIKQGVIPNGEFAFKVASKDSSLFIGGVDHSKFTGSIEFHSVLNETGFWQMGNASIVVGSKAVVSNFETIIDSGTSNIVGPPSDVAKLYSTIPNATLVDINNGWGGKLWPILPENFNLGQTEAGSSSCVGAIAGLDVGLGDNVWLLGDRNSVGFAELR</sequence>
<dbReference type="PANTHER" id="PTHR47966">
    <property type="entry name" value="BETA-SITE APP-CLEAVING ENZYME, ISOFORM A-RELATED"/>
    <property type="match status" value="1"/>
</dbReference>
<feature type="active site" evidence="5">
    <location>
        <position position="305"/>
    </location>
</feature>
<dbReference type="PANTHER" id="PTHR47966:SF51">
    <property type="entry name" value="BETA-SITE APP-CLEAVING ENZYME, ISOFORM A-RELATED"/>
    <property type="match status" value="1"/>
</dbReference>
<keyword evidence="10" id="KW-1185">Reference proteome</keyword>
<dbReference type="Pfam" id="PF00026">
    <property type="entry name" value="Asp"/>
    <property type="match status" value="1"/>
</dbReference>
<reference evidence="9" key="1">
    <citation type="submission" date="2021-10" db="EMBL/GenBank/DDBJ databases">
        <title>De novo Genome Assembly of Clathrus columnatus (Basidiomycota, Fungi) Using Illumina and Nanopore Sequence Data.</title>
        <authorList>
            <person name="Ogiso-Tanaka E."/>
            <person name="Itagaki H."/>
            <person name="Hosoya T."/>
            <person name="Hosaka K."/>
        </authorList>
    </citation>
    <scope>NUCLEOTIDE SEQUENCE</scope>
    <source>
        <strain evidence="9">MO-923</strain>
    </source>
</reference>
<dbReference type="AlphaFoldDB" id="A0AAV5APA0"/>
<evidence type="ECO:0000256" key="1">
    <source>
        <dbReference type="ARBA" id="ARBA00007447"/>
    </source>
</evidence>
<dbReference type="GO" id="GO:0006508">
    <property type="term" value="P:proteolysis"/>
    <property type="evidence" value="ECO:0007669"/>
    <property type="project" value="UniProtKB-KW"/>
</dbReference>
<evidence type="ECO:0000313" key="10">
    <source>
        <dbReference type="Proteomes" id="UP001050691"/>
    </source>
</evidence>
<evidence type="ECO:0000256" key="7">
    <source>
        <dbReference type="SAM" id="SignalP"/>
    </source>
</evidence>
<evidence type="ECO:0000313" key="9">
    <source>
        <dbReference type="EMBL" id="GJJ14503.1"/>
    </source>
</evidence>
<evidence type="ECO:0000256" key="2">
    <source>
        <dbReference type="ARBA" id="ARBA00022670"/>
    </source>
</evidence>
<dbReference type="Proteomes" id="UP001050691">
    <property type="component" value="Unassembled WGS sequence"/>
</dbReference>
<keyword evidence="4" id="KW-0378">Hydrolase</keyword>
<dbReference type="GO" id="GO:0004190">
    <property type="term" value="F:aspartic-type endopeptidase activity"/>
    <property type="evidence" value="ECO:0007669"/>
    <property type="project" value="UniProtKB-KW"/>
</dbReference>
<feature type="active site" evidence="5">
    <location>
        <position position="127"/>
    </location>
</feature>
<keyword evidence="7" id="KW-0732">Signal</keyword>
<proteinExistence type="inferred from homology"/>
<dbReference type="InterPro" id="IPR021109">
    <property type="entry name" value="Peptidase_aspartic_dom_sf"/>
</dbReference>
<feature type="signal peptide" evidence="7">
    <location>
        <begin position="1"/>
        <end position="20"/>
    </location>
</feature>
<dbReference type="CDD" id="cd05471">
    <property type="entry name" value="pepsin_like"/>
    <property type="match status" value="1"/>
</dbReference>
<comment type="caution">
    <text evidence="9">The sequence shown here is derived from an EMBL/GenBank/DDBJ whole genome shotgun (WGS) entry which is preliminary data.</text>
</comment>
<evidence type="ECO:0000256" key="5">
    <source>
        <dbReference type="PIRSR" id="PIRSR601461-1"/>
    </source>
</evidence>
<keyword evidence="2" id="KW-0645">Protease</keyword>
<keyword evidence="6" id="KW-1015">Disulfide bond</keyword>
<evidence type="ECO:0000259" key="8">
    <source>
        <dbReference type="PROSITE" id="PS51767"/>
    </source>
</evidence>
<dbReference type="FunFam" id="2.40.70.10:FF:000115">
    <property type="entry name" value="Lysosomal aspartic protease"/>
    <property type="match status" value="1"/>
</dbReference>
<evidence type="ECO:0000256" key="6">
    <source>
        <dbReference type="PIRSR" id="PIRSR601461-2"/>
    </source>
</evidence>
<dbReference type="InterPro" id="IPR034164">
    <property type="entry name" value="Pepsin-like_dom"/>
</dbReference>
<feature type="domain" description="Peptidase A1" evidence="8">
    <location>
        <begin position="109"/>
        <end position="391"/>
    </location>
</feature>
<organism evidence="9 10">
    <name type="scientific">Clathrus columnatus</name>
    <dbReference type="NCBI Taxonomy" id="1419009"/>
    <lineage>
        <taxon>Eukaryota</taxon>
        <taxon>Fungi</taxon>
        <taxon>Dikarya</taxon>
        <taxon>Basidiomycota</taxon>
        <taxon>Agaricomycotina</taxon>
        <taxon>Agaricomycetes</taxon>
        <taxon>Phallomycetidae</taxon>
        <taxon>Phallales</taxon>
        <taxon>Clathraceae</taxon>
        <taxon>Clathrus</taxon>
    </lineage>
</organism>
<name>A0AAV5APA0_9AGAM</name>
<dbReference type="InterPro" id="IPR001461">
    <property type="entry name" value="Aspartic_peptidase_A1"/>
</dbReference>
<protein>
    <recommendedName>
        <fullName evidence="8">Peptidase A1 domain-containing protein</fullName>
    </recommendedName>
</protein>
<keyword evidence="3" id="KW-0064">Aspartyl protease</keyword>
<dbReference type="PROSITE" id="PS51767">
    <property type="entry name" value="PEPTIDASE_A1"/>
    <property type="match status" value="1"/>
</dbReference>
<dbReference type="SUPFAM" id="SSF50630">
    <property type="entry name" value="Acid proteases"/>
    <property type="match status" value="1"/>
</dbReference>
<dbReference type="PRINTS" id="PR00792">
    <property type="entry name" value="PEPSIN"/>
</dbReference>
<evidence type="ECO:0000256" key="3">
    <source>
        <dbReference type="ARBA" id="ARBA00022750"/>
    </source>
</evidence>
<feature type="disulfide bond" evidence="6">
    <location>
        <begin position="140"/>
        <end position="145"/>
    </location>
</feature>
<feature type="chain" id="PRO_5043786392" description="Peptidase A1 domain-containing protein" evidence="7">
    <location>
        <begin position="21"/>
        <end position="391"/>
    </location>
</feature>
<comment type="similarity">
    <text evidence="1">Belongs to the peptidase A1 family.</text>
</comment>
<dbReference type="InterPro" id="IPR033121">
    <property type="entry name" value="PEPTIDASE_A1"/>
</dbReference>
<dbReference type="Gene3D" id="2.40.70.10">
    <property type="entry name" value="Acid Proteases"/>
    <property type="match status" value="2"/>
</dbReference>
<dbReference type="EMBL" id="BPWL01000010">
    <property type="protein sequence ID" value="GJJ14503.1"/>
    <property type="molecule type" value="Genomic_DNA"/>
</dbReference>
<evidence type="ECO:0000256" key="4">
    <source>
        <dbReference type="ARBA" id="ARBA00022801"/>
    </source>
</evidence>
<gene>
    <name evidence="9" type="ORF">Clacol_008767</name>
</gene>
<accession>A0AAV5APA0</accession>